<comment type="caution">
    <text evidence="4">The sequence shown here is derived from an EMBL/GenBank/DDBJ whole genome shotgun (WGS) entry which is preliminary data.</text>
</comment>
<name>C0D0U7_9FIRM</name>
<dbReference type="InterPro" id="IPR017871">
    <property type="entry name" value="ABC_transporter-like_CS"/>
</dbReference>
<feature type="domain" description="ABC transporter" evidence="3">
    <location>
        <begin position="1"/>
        <end position="202"/>
    </location>
</feature>
<dbReference type="GO" id="GO:0005524">
    <property type="term" value="F:ATP binding"/>
    <property type="evidence" value="ECO:0007669"/>
    <property type="project" value="UniProtKB-KW"/>
</dbReference>
<dbReference type="AlphaFoldDB" id="C0D0U7"/>
<dbReference type="InterPro" id="IPR003439">
    <property type="entry name" value="ABC_transporter-like_ATP-bd"/>
</dbReference>
<evidence type="ECO:0000313" key="4">
    <source>
        <dbReference type="EMBL" id="EEG55042.1"/>
    </source>
</evidence>
<dbReference type="GO" id="GO:0042626">
    <property type="term" value="F:ATPase-coupled transmembrane transporter activity"/>
    <property type="evidence" value="ECO:0007669"/>
    <property type="project" value="TreeGrafter"/>
</dbReference>
<dbReference type="EMBL" id="ACCJ01000188">
    <property type="protein sequence ID" value="EEG55042.1"/>
    <property type="molecule type" value="Genomic_DNA"/>
</dbReference>
<dbReference type="PROSITE" id="PS50893">
    <property type="entry name" value="ABC_TRANSPORTER_2"/>
    <property type="match status" value="1"/>
</dbReference>
<dbReference type="PANTHER" id="PTHR24221">
    <property type="entry name" value="ATP-BINDING CASSETTE SUB-FAMILY B"/>
    <property type="match status" value="1"/>
</dbReference>
<dbReference type="Gene3D" id="3.40.50.300">
    <property type="entry name" value="P-loop containing nucleotide triphosphate hydrolases"/>
    <property type="match status" value="1"/>
</dbReference>
<reference evidence="4 5" key="2">
    <citation type="submission" date="2009-02" db="EMBL/GenBank/DDBJ databases">
        <title>Draft genome sequence of Clostridium asparagiforme (DSM 15981).</title>
        <authorList>
            <person name="Sudarsanam P."/>
            <person name="Ley R."/>
            <person name="Guruge J."/>
            <person name="Turnbaugh P.J."/>
            <person name="Mahowald M."/>
            <person name="Liep D."/>
            <person name="Gordon J."/>
        </authorList>
    </citation>
    <scope>NUCLEOTIDE SEQUENCE [LARGE SCALE GENOMIC DNA]</scope>
    <source>
        <strain evidence="4 5">DSM 15981</strain>
    </source>
</reference>
<organism evidence="4 5">
    <name type="scientific">[Clostridium] asparagiforme DSM 15981</name>
    <dbReference type="NCBI Taxonomy" id="518636"/>
    <lineage>
        <taxon>Bacteria</taxon>
        <taxon>Bacillati</taxon>
        <taxon>Bacillota</taxon>
        <taxon>Clostridia</taxon>
        <taxon>Lachnospirales</taxon>
        <taxon>Lachnospiraceae</taxon>
        <taxon>Enterocloster</taxon>
    </lineage>
</organism>
<dbReference type="InterPro" id="IPR003593">
    <property type="entry name" value="AAA+_ATPase"/>
</dbReference>
<dbReference type="PROSITE" id="PS00211">
    <property type="entry name" value="ABC_TRANSPORTER_1"/>
    <property type="match status" value="1"/>
</dbReference>
<keyword evidence="1" id="KW-0547">Nucleotide-binding</keyword>
<dbReference type="InterPro" id="IPR039421">
    <property type="entry name" value="Type_1_exporter"/>
</dbReference>
<accession>C0D0U7</accession>
<evidence type="ECO:0000259" key="3">
    <source>
        <dbReference type="PROSITE" id="PS50893"/>
    </source>
</evidence>
<dbReference type="Pfam" id="PF00005">
    <property type="entry name" value="ABC_tran"/>
    <property type="match status" value="1"/>
</dbReference>
<sequence length="206" mass="22534">MGATGAGKSTLLKLLLRFYDATGGTVRISGRDIRSYGLTQLREKFGVVFQNDVIFKDSILENVRLRRDLTPEAVDKALKTAQAEEFVRGKSGELEEELNIRGANLSGGQKQRLLIARALAGAPEILILDDSSSALDYRTDARLRAALARLYPGTTKVIVAQRVSSILHADRILVLQNGRAAGLGNHEQLLADCEAYRRIVRSQMGA</sequence>
<proteinExistence type="predicted"/>
<evidence type="ECO:0000256" key="1">
    <source>
        <dbReference type="ARBA" id="ARBA00022741"/>
    </source>
</evidence>
<keyword evidence="2 4" id="KW-0067">ATP-binding</keyword>
<reference evidence="4 5" key="1">
    <citation type="submission" date="2009-01" db="EMBL/GenBank/DDBJ databases">
        <authorList>
            <person name="Fulton L."/>
            <person name="Clifton S."/>
            <person name="Fulton B."/>
            <person name="Xu J."/>
            <person name="Minx P."/>
            <person name="Pepin K.H."/>
            <person name="Johnson M."/>
            <person name="Bhonagiri V."/>
            <person name="Nash W.E."/>
            <person name="Mardis E.R."/>
            <person name="Wilson R.K."/>
        </authorList>
    </citation>
    <scope>NUCLEOTIDE SEQUENCE [LARGE SCALE GENOMIC DNA]</scope>
    <source>
        <strain evidence="4 5">DSM 15981</strain>
    </source>
</reference>
<gene>
    <name evidence="4" type="ORF">CLOSTASPAR_02884</name>
</gene>
<evidence type="ECO:0000256" key="2">
    <source>
        <dbReference type="ARBA" id="ARBA00022840"/>
    </source>
</evidence>
<dbReference type="GO" id="GO:0016887">
    <property type="term" value="F:ATP hydrolysis activity"/>
    <property type="evidence" value="ECO:0007669"/>
    <property type="project" value="InterPro"/>
</dbReference>
<dbReference type="SMART" id="SM00382">
    <property type="entry name" value="AAA"/>
    <property type="match status" value="1"/>
</dbReference>
<dbReference type="RefSeq" id="WP_007711699.1">
    <property type="nucleotide sequence ID" value="NZ_GG657592.1"/>
</dbReference>
<dbReference type="SUPFAM" id="SSF52540">
    <property type="entry name" value="P-loop containing nucleoside triphosphate hydrolases"/>
    <property type="match status" value="1"/>
</dbReference>
<dbReference type="Proteomes" id="UP000004756">
    <property type="component" value="Unassembled WGS sequence"/>
</dbReference>
<keyword evidence="5" id="KW-1185">Reference proteome</keyword>
<dbReference type="PANTHER" id="PTHR24221:SF276">
    <property type="entry name" value="ABC TRANSPORTER, ATP-BINDING_PERMEASE PROTEIN"/>
    <property type="match status" value="1"/>
</dbReference>
<protein>
    <submittedName>
        <fullName evidence="4">ABC transporter, ATP-binding protein</fullName>
    </submittedName>
</protein>
<dbReference type="InterPro" id="IPR027417">
    <property type="entry name" value="P-loop_NTPase"/>
</dbReference>
<dbReference type="HOGENOM" id="CLU_000604_1_9_9"/>
<evidence type="ECO:0000313" key="5">
    <source>
        <dbReference type="Proteomes" id="UP000004756"/>
    </source>
</evidence>